<accession>A0A8I2YXB4</accession>
<dbReference type="InterPro" id="IPR004166">
    <property type="entry name" value="a-kinase_dom"/>
</dbReference>
<dbReference type="GO" id="GO:0004674">
    <property type="term" value="F:protein serine/threonine kinase activity"/>
    <property type="evidence" value="ECO:0007669"/>
    <property type="project" value="UniProtKB-KW"/>
</dbReference>
<dbReference type="AlphaFoldDB" id="A0A8I2YXB4"/>
<dbReference type="GO" id="GO:0005524">
    <property type="term" value="F:ATP binding"/>
    <property type="evidence" value="ECO:0007669"/>
    <property type="project" value="InterPro"/>
</dbReference>
<evidence type="ECO:0000256" key="3">
    <source>
        <dbReference type="ARBA" id="ARBA00022777"/>
    </source>
</evidence>
<dbReference type="InterPro" id="IPR011009">
    <property type="entry name" value="Kinase-like_dom_sf"/>
</dbReference>
<evidence type="ECO:0000256" key="2">
    <source>
        <dbReference type="ARBA" id="ARBA00022679"/>
    </source>
</evidence>
<protein>
    <recommendedName>
        <fullName evidence="4">Alpha-type protein kinase domain-containing protein</fullName>
    </recommendedName>
</protein>
<keyword evidence="6" id="KW-1185">Reference proteome</keyword>
<feature type="domain" description="Alpha-type protein kinase" evidence="4">
    <location>
        <begin position="1"/>
        <end position="192"/>
    </location>
</feature>
<dbReference type="PROSITE" id="PS51158">
    <property type="entry name" value="ALPHA_KINASE"/>
    <property type="match status" value="1"/>
</dbReference>
<comment type="caution">
    <text evidence="5">The sequence shown here is derived from an EMBL/GenBank/DDBJ whole genome shotgun (WGS) entry which is preliminary data.</text>
</comment>
<dbReference type="EMBL" id="JAGFBS010000007">
    <property type="protein sequence ID" value="KAG6378352.1"/>
    <property type="molecule type" value="Genomic_DNA"/>
</dbReference>
<gene>
    <name evidence="5" type="ORF">JVT61DRAFT_14077</name>
</gene>
<keyword evidence="3" id="KW-0418">Kinase</keyword>
<organism evidence="5 6">
    <name type="scientific">Boletus reticuloceps</name>
    <dbReference type="NCBI Taxonomy" id="495285"/>
    <lineage>
        <taxon>Eukaryota</taxon>
        <taxon>Fungi</taxon>
        <taxon>Dikarya</taxon>
        <taxon>Basidiomycota</taxon>
        <taxon>Agaricomycotina</taxon>
        <taxon>Agaricomycetes</taxon>
        <taxon>Agaricomycetidae</taxon>
        <taxon>Boletales</taxon>
        <taxon>Boletineae</taxon>
        <taxon>Boletaceae</taxon>
        <taxon>Boletoideae</taxon>
        <taxon>Boletus</taxon>
    </lineage>
</organism>
<keyword evidence="2" id="KW-0808">Transferase</keyword>
<evidence type="ECO:0000259" key="4">
    <source>
        <dbReference type="PROSITE" id="PS51158"/>
    </source>
</evidence>
<proteinExistence type="predicted"/>
<dbReference type="Pfam" id="PF02816">
    <property type="entry name" value="Alpha_kinase"/>
    <property type="match status" value="1"/>
</dbReference>
<evidence type="ECO:0000313" key="6">
    <source>
        <dbReference type="Proteomes" id="UP000683000"/>
    </source>
</evidence>
<dbReference type="Proteomes" id="UP000683000">
    <property type="component" value="Unassembled WGS sequence"/>
</dbReference>
<dbReference type="SUPFAM" id="SSF56112">
    <property type="entry name" value="Protein kinase-like (PK-like)"/>
    <property type="match status" value="1"/>
</dbReference>
<name>A0A8I2YXB4_9AGAM</name>
<dbReference type="Gene3D" id="3.20.200.10">
    <property type="entry name" value="MHCK/EF2 kinase"/>
    <property type="match status" value="1"/>
</dbReference>
<reference evidence="5" key="1">
    <citation type="submission" date="2021-03" db="EMBL/GenBank/DDBJ databases">
        <title>Evolutionary innovations through gain and loss of genes in the ectomycorrhizal Boletales.</title>
        <authorList>
            <person name="Wu G."/>
            <person name="Miyauchi S."/>
            <person name="Morin E."/>
            <person name="Yang Z.-L."/>
            <person name="Xu J."/>
            <person name="Martin F.M."/>
        </authorList>
    </citation>
    <scope>NUCLEOTIDE SEQUENCE</scope>
    <source>
        <strain evidence="5">BR01</strain>
    </source>
</reference>
<sequence>MAVDSQRLYREANILYWAMALLDLTYDYVDQCVANAKESPPFAIPRLRFVEAGLLIAHSYNDRAESTRSYGAKSGMIGMTYLTEEIIDGAFVKFIHNGNASPRWLSDPAANKVAEFLAFTQHVQYIKTGKQVYISDYQGSTKLLTDPQILTHPDVGAGMNLFGDGNVERGVELFEEQHNCSTNKYSRLSHTV</sequence>
<evidence type="ECO:0000256" key="1">
    <source>
        <dbReference type="ARBA" id="ARBA00022527"/>
    </source>
</evidence>
<keyword evidence="1" id="KW-0723">Serine/threonine-protein kinase</keyword>
<dbReference type="OrthoDB" id="301415at2759"/>
<evidence type="ECO:0000313" key="5">
    <source>
        <dbReference type="EMBL" id="KAG6378352.1"/>
    </source>
</evidence>